<dbReference type="Pfam" id="PF00005">
    <property type="entry name" value="ABC_tran"/>
    <property type="match status" value="1"/>
</dbReference>
<dbReference type="AlphaFoldDB" id="A0A941EML6"/>
<evidence type="ECO:0000313" key="14">
    <source>
        <dbReference type="Proteomes" id="UP000675781"/>
    </source>
</evidence>
<dbReference type="PANTHER" id="PTHR24221:SF646">
    <property type="entry name" value="HAEMOLYSIN SECRETION ATP-BINDING PROTEIN"/>
    <property type="match status" value="1"/>
</dbReference>
<comment type="subcellular location">
    <subcellularLocation>
        <location evidence="1">Cell inner membrane</location>
        <topology evidence="1">Multi-pass membrane protein</topology>
    </subcellularLocation>
</comment>
<sequence length="619" mass="66422">MAKWREQALLASRWQAVPVWARWVCAAMLVLRSAMTAGTALVTGALVGQVVQAAMKRPADVTGAVTVYVTVLVLGQVLNLADEPLRYLVVRAVDGAHRRAVSRWAGAPDGVAHLEDAARQDDLLLAASDPDNWTEGTVGQATWAQSVLLTRWVGGLSGLAVIGRDDPLVCVLLLAGLLVFRKGQRGGFLGVLRVWAAQMVHRRRADYWTSLLTTPQPAKEVRIFGLGGWVGERHAEEAEAHLGPSRRAKMADMRRQVIWWAIGTAVLTAVGYAVGLRALDGRMPIGRLSADLTAVVLLFPLFAVSDMMVAVEGGLPRLLALDRLRRAVPASAKPWGAAGPGLVRAAPPVVRFEGVSFAYPGSTRQVLDGIDLEIRPGEVLAVVGLNGAGKSTLIKVLSAMYPPDGGRVTIDGTDLYELGVDGWRAQLSVVFQDFIRYELSAHDNIAAGNARHASPQDVALAAQQAGVHELIKALPAGWETPLSAGVRDGVDLSGGQWQRIALARALLAVRTGARVLVLDEPTAHLDVHTEFEVFHQLIEAARGVSVVLISHRLSTVREADRIVLIEGGKVLEAGSHQELIAADGEYARLFRLQAEQFEDTAGEAGNRGEDVFDEAGARR</sequence>
<evidence type="ECO:0000256" key="5">
    <source>
        <dbReference type="ARBA" id="ARBA00022692"/>
    </source>
</evidence>
<accession>A0A941EML6</accession>
<dbReference type="FunFam" id="3.40.50.300:FF:000221">
    <property type="entry name" value="Multidrug ABC transporter ATP-binding protein"/>
    <property type="match status" value="1"/>
</dbReference>
<dbReference type="InterPro" id="IPR027417">
    <property type="entry name" value="P-loop_NTPase"/>
</dbReference>
<evidence type="ECO:0000256" key="4">
    <source>
        <dbReference type="ARBA" id="ARBA00022519"/>
    </source>
</evidence>
<keyword evidence="3" id="KW-1003">Cell membrane</keyword>
<dbReference type="GO" id="GO:0016887">
    <property type="term" value="F:ATP hydrolysis activity"/>
    <property type="evidence" value="ECO:0007669"/>
    <property type="project" value="InterPro"/>
</dbReference>
<dbReference type="InterPro" id="IPR003593">
    <property type="entry name" value="AAA+_ATPase"/>
</dbReference>
<dbReference type="InterPro" id="IPR017871">
    <property type="entry name" value="ABC_transporter-like_CS"/>
</dbReference>
<keyword evidence="5 11" id="KW-0812">Transmembrane</keyword>
<evidence type="ECO:0000256" key="2">
    <source>
        <dbReference type="ARBA" id="ARBA00022448"/>
    </source>
</evidence>
<evidence type="ECO:0000256" key="10">
    <source>
        <dbReference type="ARBA" id="ARBA00023455"/>
    </source>
</evidence>
<dbReference type="GO" id="GO:0005524">
    <property type="term" value="F:ATP binding"/>
    <property type="evidence" value="ECO:0007669"/>
    <property type="project" value="UniProtKB-KW"/>
</dbReference>
<dbReference type="PANTHER" id="PTHR24221">
    <property type="entry name" value="ATP-BINDING CASSETTE SUB-FAMILY B"/>
    <property type="match status" value="1"/>
</dbReference>
<dbReference type="Gene3D" id="3.40.50.300">
    <property type="entry name" value="P-loop containing nucleotide triphosphate hydrolases"/>
    <property type="match status" value="1"/>
</dbReference>
<dbReference type="SMART" id="SM00382">
    <property type="entry name" value="AAA"/>
    <property type="match status" value="1"/>
</dbReference>
<name>A0A941EML6_9ACTN</name>
<dbReference type="GO" id="GO:0034040">
    <property type="term" value="F:ATPase-coupled lipid transmembrane transporter activity"/>
    <property type="evidence" value="ECO:0007669"/>
    <property type="project" value="TreeGrafter"/>
</dbReference>
<gene>
    <name evidence="13" type="ORF">KDL01_00870</name>
</gene>
<feature type="transmembrane region" description="Helical" evidence="11">
    <location>
        <begin position="294"/>
        <end position="315"/>
    </location>
</feature>
<dbReference type="SUPFAM" id="SSF52540">
    <property type="entry name" value="P-loop containing nucleoside triphosphate hydrolases"/>
    <property type="match status" value="1"/>
</dbReference>
<comment type="similarity">
    <text evidence="10">Belongs to the ABC transporter superfamily. Siderophore-Fe(3+) uptake transporter (SIUT) (TC 3.A.1.21) family.</text>
</comment>
<evidence type="ECO:0000256" key="6">
    <source>
        <dbReference type="ARBA" id="ARBA00022741"/>
    </source>
</evidence>
<evidence type="ECO:0000256" key="8">
    <source>
        <dbReference type="ARBA" id="ARBA00022989"/>
    </source>
</evidence>
<organism evidence="13 14">
    <name type="scientific">Actinospica durhamensis</name>
    <dbReference type="NCBI Taxonomy" id="1508375"/>
    <lineage>
        <taxon>Bacteria</taxon>
        <taxon>Bacillati</taxon>
        <taxon>Actinomycetota</taxon>
        <taxon>Actinomycetes</taxon>
        <taxon>Catenulisporales</taxon>
        <taxon>Actinospicaceae</taxon>
        <taxon>Actinospica</taxon>
    </lineage>
</organism>
<feature type="domain" description="ABC transporter" evidence="12">
    <location>
        <begin position="350"/>
        <end position="592"/>
    </location>
</feature>
<evidence type="ECO:0000256" key="11">
    <source>
        <dbReference type="SAM" id="Phobius"/>
    </source>
</evidence>
<dbReference type="PROSITE" id="PS00211">
    <property type="entry name" value="ABC_TRANSPORTER_1"/>
    <property type="match status" value="1"/>
</dbReference>
<dbReference type="RefSeq" id="WP_212526321.1">
    <property type="nucleotide sequence ID" value="NZ_JAGSOG010000002.1"/>
</dbReference>
<feature type="transmembrane region" description="Helical" evidence="11">
    <location>
        <begin position="257"/>
        <end position="274"/>
    </location>
</feature>
<evidence type="ECO:0000256" key="9">
    <source>
        <dbReference type="ARBA" id="ARBA00023136"/>
    </source>
</evidence>
<keyword evidence="14" id="KW-1185">Reference proteome</keyword>
<dbReference type="InterPro" id="IPR003439">
    <property type="entry name" value="ABC_transporter-like_ATP-bd"/>
</dbReference>
<evidence type="ECO:0000256" key="7">
    <source>
        <dbReference type="ARBA" id="ARBA00022840"/>
    </source>
</evidence>
<evidence type="ECO:0000256" key="3">
    <source>
        <dbReference type="ARBA" id="ARBA00022475"/>
    </source>
</evidence>
<dbReference type="GO" id="GO:0005886">
    <property type="term" value="C:plasma membrane"/>
    <property type="evidence" value="ECO:0007669"/>
    <property type="project" value="UniProtKB-SubCell"/>
</dbReference>
<evidence type="ECO:0000259" key="12">
    <source>
        <dbReference type="PROSITE" id="PS50893"/>
    </source>
</evidence>
<dbReference type="InterPro" id="IPR036640">
    <property type="entry name" value="ABC1_TM_sf"/>
</dbReference>
<dbReference type="EMBL" id="JAGSOG010000002">
    <property type="protein sequence ID" value="MBR7831789.1"/>
    <property type="molecule type" value="Genomic_DNA"/>
</dbReference>
<keyword evidence="4" id="KW-0997">Cell inner membrane</keyword>
<evidence type="ECO:0000256" key="1">
    <source>
        <dbReference type="ARBA" id="ARBA00004429"/>
    </source>
</evidence>
<keyword evidence="6" id="KW-0547">Nucleotide-binding</keyword>
<feature type="transmembrane region" description="Helical" evidence="11">
    <location>
        <begin position="20"/>
        <end position="47"/>
    </location>
</feature>
<reference evidence="13" key="1">
    <citation type="submission" date="2021-04" db="EMBL/GenBank/DDBJ databases">
        <title>Genome based classification of Actinospica acidithermotolerans sp. nov., an actinobacterium isolated from an Indonesian hot spring.</title>
        <authorList>
            <person name="Kusuma A.B."/>
            <person name="Putra K.E."/>
            <person name="Nafisah S."/>
            <person name="Loh J."/>
            <person name="Nouioui I."/>
            <person name="Goodfellow M."/>
        </authorList>
    </citation>
    <scope>NUCLEOTIDE SEQUENCE</scope>
    <source>
        <strain evidence="13">CSCA 57</strain>
    </source>
</reference>
<keyword evidence="8 11" id="KW-1133">Transmembrane helix</keyword>
<feature type="transmembrane region" description="Helical" evidence="11">
    <location>
        <begin position="59"/>
        <end position="78"/>
    </location>
</feature>
<dbReference type="PROSITE" id="PS50893">
    <property type="entry name" value="ABC_TRANSPORTER_2"/>
    <property type="match status" value="1"/>
</dbReference>
<keyword evidence="2" id="KW-0813">Transport</keyword>
<keyword evidence="7 13" id="KW-0067">ATP-binding</keyword>
<comment type="caution">
    <text evidence="13">The sequence shown here is derived from an EMBL/GenBank/DDBJ whole genome shotgun (WGS) entry which is preliminary data.</text>
</comment>
<dbReference type="SUPFAM" id="SSF90123">
    <property type="entry name" value="ABC transporter transmembrane region"/>
    <property type="match status" value="1"/>
</dbReference>
<evidence type="ECO:0000313" key="13">
    <source>
        <dbReference type="EMBL" id="MBR7831789.1"/>
    </source>
</evidence>
<proteinExistence type="inferred from homology"/>
<dbReference type="InterPro" id="IPR039421">
    <property type="entry name" value="Type_1_exporter"/>
</dbReference>
<keyword evidence="9 11" id="KW-0472">Membrane</keyword>
<dbReference type="Proteomes" id="UP000675781">
    <property type="component" value="Unassembled WGS sequence"/>
</dbReference>
<protein>
    <submittedName>
        <fullName evidence="13">ABC transporter ATP-binding protein</fullName>
    </submittedName>
</protein>